<keyword evidence="4" id="KW-1185">Reference proteome</keyword>
<accession>A0A858RHK9</accession>
<gene>
    <name evidence="3" type="ORF">HHL09_13020</name>
</gene>
<dbReference type="Pfam" id="PF01364">
    <property type="entry name" value="Peptidase_C25"/>
    <property type="match status" value="1"/>
</dbReference>
<feature type="chain" id="PRO_5032893101" description="Gingipain domain-containing protein" evidence="1">
    <location>
        <begin position="18"/>
        <end position="501"/>
    </location>
</feature>
<sequence>MSWLRLALLSIVLPLSAAERGTWLCIGPDELLKEAAPLCEYRAAQGWEVVKSSAAPRKAIGAQTTKPAAILLLGDDLPGDAGEVWLTRAERHPYHGWLAKHPKEFVSDSSYGDLDHDGVPDVPVGRIPARTPEELGAVVKKILAWESRTPSPEDLTLPVWTGDPGFGKIGSVLKLAYLPFVMQQLRREAPPWAGFWFLQSDPRSPFCGWPADSAVNFNERVAQGGLLSAMIGHGREDSWWITTLPSGSLRYRAEDARAMTGPSPAPPHVVFACRCGAFADGAKRSLAEEFLFAPGGPVACVGASVDSHPLTNYYGSTSLLRSLGEPGCDTFGEAWVSSIRKAHERHEPIIETLVSVLEPLLIGKRNEIRNLKSDHLLIYNLLGDPATRLFVPQTLEAKVVRSREGWTWIVPKPKDLPTGARLIVQHRPEIRSFSFKKPARAATAADDLMRQVNDSLNFKTLSEMSREEEWHGALNEAGSLRLCLSDSSGIRVFAMLLGAEN</sequence>
<dbReference type="InterPro" id="IPR001769">
    <property type="entry name" value="Gingipain"/>
</dbReference>
<feature type="domain" description="Gingipain" evidence="2">
    <location>
        <begin position="27"/>
        <end position="389"/>
    </location>
</feature>
<dbReference type="InterPro" id="IPR029030">
    <property type="entry name" value="Caspase-like_dom_sf"/>
</dbReference>
<dbReference type="GO" id="GO:0008234">
    <property type="term" value="F:cysteine-type peptidase activity"/>
    <property type="evidence" value="ECO:0007669"/>
    <property type="project" value="InterPro"/>
</dbReference>
<dbReference type="EMBL" id="CP051774">
    <property type="protein sequence ID" value="QJE96666.1"/>
    <property type="molecule type" value="Genomic_DNA"/>
</dbReference>
<dbReference type="Gene3D" id="3.40.50.1460">
    <property type="match status" value="1"/>
</dbReference>
<name>A0A858RHK9_9BACT</name>
<dbReference type="AlphaFoldDB" id="A0A858RHK9"/>
<proteinExistence type="predicted"/>
<evidence type="ECO:0000259" key="2">
    <source>
        <dbReference type="Pfam" id="PF01364"/>
    </source>
</evidence>
<dbReference type="Proteomes" id="UP000501812">
    <property type="component" value="Chromosome"/>
</dbReference>
<dbReference type="KEGG" id="luo:HHL09_13020"/>
<dbReference type="SUPFAM" id="SSF52129">
    <property type="entry name" value="Caspase-like"/>
    <property type="match status" value="1"/>
</dbReference>
<keyword evidence="1" id="KW-0732">Signal</keyword>
<organism evidence="3 4">
    <name type="scientific">Luteolibacter luteus</name>
    <dbReference type="NCBI Taxonomy" id="2728835"/>
    <lineage>
        <taxon>Bacteria</taxon>
        <taxon>Pseudomonadati</taxon>
        <taxon>Verrucomicrobiota</taxon>
        <taxon>Verrucomicrobiia</taxon>
        <taxon>Verrucomicrobiales</taxon>
        <taxon>Verrucomicrobiaceae</taxon>
        <taxon>Luteolibacter</taxon>
    </lineage>
</organism>
<protein>
    <recommendedName>
        <fullName evidence="2">Gingipain domain-containing protein</fullName>
    </recommendedName>
</protein>
<evidence type="ECO:0000313" key="3">
    <source>
        <dbReference type="EMBL" id="QJE96666.1"/>
    </source>
</evidence>
<feature type="signal peptide" evidence="1">
    <location>
        <begin position="1"/>
        <end position="17"/>
    </location>
</feature>
<evidence type="ECO:0000256" key="1">
    <source>
        <dbReference type="SAM" id="SignalP"/>
    </source>
</evidence>
<dbReference type="GO" id="GO:0006508">
    <property type="term" value="P:proteolysis"/>
    <property type="evidence" value="ECO:0007669"/>
    <property type="project" value="InterPro"/>
</dbReference>
<reference evidence="3 4" key="1">
    <citation type="submission" date="2020-04" db="EMBL/GenBank/DDBJ databases">
        <title>Luteolibacter sp. G-1-1-1 isolated from soil.</title>
        <authorList>
            <person name="Dahal R.H."/>
        </authorList>
    </citation>
    <scope>NUCLEOTIDE SEQUENCE [LARGE SCALE GENOMIC DNA]</scope>
    <source>
        <strain evidence="3 4">G-1-1-1</strain>
    </source>
</reference>
<evidence type="ECO:0000313" key="4">
    <source>
        <dbReference type="Proteomes" id="UP000501812"/>
    </source>
</evidence>
<dbReference type="RefSeq" id="WP_169455067.1">
    <property type="nucleotide sequence ID" value="NZ_CP051774.1"/>
</dbReference>